<protein>
    <submittedName>
        <fullName evidence="1">Uncharacterized protein</fullName>
    </submittedName>
</protein>
<sequence length="272" mass="28641">MNDIDTANTQGSPPPRFDAGKAWNRAMALVKANKDLLLVVAGLFFFIPQMLMTILVPQPDAGLEGEAAAQAALDIFGTWWPLILIAMVVQMLGMLAIMVVLLDLRRPTVREGIRAALKALPAYFAATLILGAGVGLFALLILVPIMLAAGQTGAALAIIPIIAIAIWVNVRTLPLGPVVAAERITNPFDALQRSWRLTLANGPRILMLVGLFLIAALVVSIVATAVPGSILIAVLGQETGGGIVGVIEALVSAVLMTMWTVLLVASYRQLAA</sequence>
<dbReference type="OrthoDB" id="7391073at2"/>
<gene>
    <name evidence="1" type="ORF">AB433_01950</name>
</gene>
<dbReference type="RefSeq" id="WP_047819709.1">
    <property type="nucleotide sequence ID" value="NZ_CP011770.1"/>
</dbReference>
<dbReference type="PATRIC" id="fig|1348774.3.peg.413"/>
<dbReference type="EMBL" id="CP011770">
    <property type="protein sequence ID" value="AKM09013.1"/>
    <property type="molecule type" value="Genomic_DNA"/>
</dbReference>
<accession>A0A0G3XF48</accession>
<keyword evidence="2" id="KW-1185">Reference proteome</keyword>
<evidence type="ECO:0000313" key="1">
    <source>
        <dbReference type="EMBL" id="AKM09013.1"/>
    </source>
</evidence>
<proteinExistence type="predicted"/>
<evidence type="ECO:0000313" key="2">
    <source>
        <dbReference type="Proteomes" id="UP000035287"/>
    </source>
</evidence>
<dbReference type="Proteomes" id="UP000035287">
    <property type="component" value="Chromosome"/>
</dbReference>
<reference evidence="1 2" key="1">
    <citation type="submission" date="2015-06" db="EMBL/GenBank/DDBJ databases">
        <authorList>
            <person name="Zeng Y."/>
            <person name="Huang Y."/>
        </authorList>
    </citation>
    <scope>NUCLEOTIDE SEQUENCE [LARGE SCALE GENOMIC DNA]</scope>
    <source>
        <strain evidence="1 2">PQ-2</strain>
    </source>
</reference>
<dbReference type="AlphaFoldDB" id="A0A0G3XF48"/>
<organism evidence="1 2">
    <name type="scientific">Croceicoccus naphthovorans</name>
    <dbReference type="NCBI Taxonomy" id="1348774"/>
    <lineage>
        <taxon>Bacteria</taxon>
        <taxon>Pseudomonadati</taxon>
        <taxon>Pseudomonadota</taxon>
        <taxon>Alphaproteobacteria</taxon>
        <taxon>Sphingomonadales</taxon>
        <taxon>Erythrobacteraceae</taxon>
        <taxon>Croceicoccus</taxon>
    </lineage>
</organism>
<dbReference type="KEGG" id="cna:AB433_01950"/>
<name>A0A0G3XF48_9SPHN</name>